<accession>A0A9W4GRI2</accession>
<keyword evidence="3" id="KW-0804">Transcription</keyword>
<dbReference type="SUPFAM" id="SSF46689">
    <property type="entry name" value="Homeodomain-like"/>
    <property type="match status" value="1"/>
</dbReference>
<dbReference type="PANTHER" id="PTHR47506">
    <property type="entry name" value="TRANSCRIPTIONAL REGULATORY PROTEIN"/>
    <property type="match status" value="1"/>
</dbReference>
<keyword evidence="2 4" id="KW-0238">DNA-binding</keyword>
<comment type="caution">
    <text evidence="6">The sequence shown here is derived from an EMBL/GenBank/DDBJ whole genome shotgun (WGS) entry which is preliminary data.</text>
</comment>
<reference evidence="6" key="1">
    <citation type="submission" date="2021-05" db="EMBL/GenBank/DDBJ databases">
        <authorList>
            <person name="Arsene-Ploetze F."/>
        </authorList>
    </citation>
    <scope>NUCLEOTIDE SEQUENCE</scope>
    <source>
        <strain evidence="6">DSM 42138</strain>
    </source>
</reference>
<protein>
    <submittedName>
        <fullName evidence="6">TetR family transcriptional regulator</fullName>
    </submittedName>
</protein>
<feature type="domain" description="HTH tetR-type" evidence="5">
    <location>
        <begin position="4"/>
        <end position="64"/>
    </location>
</feature>
<evidence type="ECO:0000259" key="5">
    <source>
        <dbReference type="PROSITE" id="PS50977"/>
    </source>
</evidence>
<dbReference type="Pfam" id="PF00440">
    <property type="entry name" value="TetR_N"/>
    <property type="match status" value="1"/>
</dbReference>
<dbReference type="SUPFAM" id="SSF48498">
    <property type="entry name" value="Tetracyclin repressor-like, C-terminal domain"/>
    <property type="match status" value="1"/>
</dbReference>
<dbReference type="InterPro" id="IPR036271">
    <property type="entry name" value="Tet_transcr_reg_TetR-rel_C_sf"/>
</dbReference>
<evidence type="ECO:0000313" key="7">
    <source>
        <dbReference type="Proteomes" id="UP001152519"/>
    </source>
</evidence>
<dbReference type="InterPro" id="IPR009057">
    <property type="entry name" value="Homeodomain-like_sf"/>
</dbReference>
<dbReference type="Pfam" id="PF16925">
    <property type="entry name" value="TetR_C_13"/>
    <property type="match status" value="1"/>
</dbReference>
<dbReference type="EMBL" id="CAJSLV010000046">
    <property type="protein sequence ID" value="CAG6392651.1"/>
    <property type="molecule type" value="Genomic_DNA"/>
</dbReference>
<keyword evidence="1" id="KW-0805">Transcription regulation</keyword>
<dbReference type="RefSeq" id="WP_251487427.1">
    <property type="nucleotide sequence ID" value="NZ_CAJSLV010000046.1"/>
</dbReference>
<dbReference type="GO" id="GO:0003677">
    <property type="term" value="F:DNA binding"/>
    <property type="evidence" value="ECO:0007669"/>
    <property type="project" value="UniProtKB-UniRule"/>
</dbReference>
<proteinExistence type="predicted"/>
<dbReference type="Proteomes" id="UP001152519">
    <property type="component" value="Unassembled WGS sequence"/>
</dbReference>
<evidence type="ECO:0000256" key="1">
    <source>
        <dbReference type="ARBA" id="ARBA00023015"/>
    </source>
</evidence>
<dbReference type="Gene3D" id="1.10.357.10">
    <property type="entry name" value="Tetracycline Repressor, domain 2"/>
    <property type="match status" value="1"/>
</dbReference>
<dbReference type="PROSITE" id="PS50977">
    <property type="entry name" value="HTH_TETR_2"/>
    <property type="match status" value="1"/>
</dbReference>
<gene>
    <name evidence="6" type="ORF">SCOCK_180027</name>
</gene>
<dbReference type="PANTHER" id="PTHR47506:SF6">
    <property type="entry name" value="HTH-TYPE TRANSCRIPTIONAL REPRESSOR NEMR"/>
    <property type="match status" value="1"/>
</dbReference>
<dbReference type="InterPro" id="IPR011075">
    <property type="entry name" value="TetR_C"/>
</dbReference>
<evidence type="ECO:0000256" key="3">
    <source>
        <dbReference type="ARBA" id="ARBA00023163"/>
    </source>
</evidence>
<sequence>MARQSMREEIVEAAAERFHTHGYNAAGVKDITADAGVPKGSFYNHFASKEALALTILERYGASRRLAELADPAVPPVERLRRHFTFLRDEQQEYGYSRGCLLGNFGAEIADHSGTLRDGVEHGFDGWSQALSRAVADAVRDGSADPGLDPDDTALFLLCAWEGAILTARAARSDRPFTVFFAQTFDRLLAAPQR</sequence>
<organism evidence="6 7">
    <name type="scientific">Actinacidiphila cocklensis</name>
    <dbReference type="NCBI Taxonomy" id="887465"/>
    <lineage>
        <taxon>Bacteria</taxon>
        <taxon>Bacillati</taxon>
        <taxon>Actinomycetota</taxon>
        <taxon>Actinomycetes</taxon>
        <taxon>Kitasatosporales</taxon>
        <taxon>Streptomycetaceae</taxon>
        <taxon>Actinacidiphila</taxon>
    </lineage>
</organism>
<evidence type="ECO:0000313" key="6">
    <source>
        <dbReference type="EMBL" id="CAG6392651.1"/>
    </source>
</evidence>
<feature type="DNA-binding region" description="H-T-H motif" evidence="4">
    <location>
        <begin position="27"/>
        <end position="46"/>
    </location>
</feature>
<dbReference type="InterPro" id="IPR001647">
    <property type="entry name" value="HTH_TetR"/>
</dbReference>
<evidence type="ECO:0000256" key="4">
    <source>
        <dbReference type="PROSITE-ProRule" id="PRU00335"/>
    </source>
</evidence>
<name>A0A9W4GRI2_9ACTN</name>
<dbReference type="PRINTS" id="PR00455">
    <property type="entry name" value="HTHTETR"/>
</dbReference>
<dbReference type="AlphaFoldDB" id="A0A9W4GRI2"/>
<keyword evidence="7" id="KW-1185">Reference proteome</keyword>
<evidence type="ECO:0000256" key="2">
    <source>
        <dbReference type="ARBA" id="ARBA00023125"/>
    </source>
</evidence>